<comment type="caution">
    <text evidence="1">The sequence shown here is derived from an EMBL/GenBank/DDBJ whole genome shotgun (WGS) entry which is preliminary data.</text>
</comment>
<gene>
    <name evidence="1" type="ORF">S01H4_18253</name>
</gene>
<dbReference type="AlphaFoldDB" id="X0ZFL6"/>
<feature type="non-terminal residue" evidence="1">
    <location>
        <position position="1"/>
    </location>
</feature>
<dbReference type="EMBL" id="BART01008083">
    <property type="protein sequence ID" value="GAG68445.1"/>
    <property type="molecule type" value="Genomic_DNA"/>
</dbReference>
<organism evidence="1">
    <name type="scientific">marine sediment metagenome</name>
    <dbReference type="NCBI Taxonomy" id="412755"/>
    <lineage>
        <taxon>unclassified sequences</taxon>
        <taxon>metagenomes</taxon>
        <taxon>ecological metagenomes</taxon>
    </lineage>
</organism>
<name>X0ZFL6_9ZZZZ</name>
<accession>X0ZFL6</accession>
<evidence type="ECO:0000313" key="1">
    <source>
        <dbReference type="EMBL" id="GAG68445.1"/>
    </source>
</evidence>
<proteinExistence type="predicted"/>
<protein>
    <submittedName>
        <fullName evidence="1">Uncharacterized protein</fullName>
    </submittedName>
</protein>
<reference evidence="1" key="1">
    <citation type="journal article" date="2014" name="Front. Microbiol.">
        <title>High frequency of phylogenetically diverse reductive dehalogenase-homologous genes in deep subseafloor sedimentary metagenomes.</title>
        <authorList>
            <person name="Kawai M."/>
            <person name="Futagami T."/>
            <person name="Toyoda A."/>
            <person name="Takaki Y."/>
            <person name="Nishi S."/>
            <person name="Hori S."/>
            <person name="Arai W."/>
            <person name="Tsubouchi T."/>
            <person name="Morono Y."/>
            <person name="Uchiyama I."/>
            <person name="Ito T."/>
            <person name="Fujiyama A."/>
            <person name="Inagaki F."/>
            <person name="Takami H."/>
        </authorList>
    </citation>
    <scope>NUCLEOTIDE SEQUENCE</scope>
    <source>
        <strain evidence="1">Expedition CK06-06</strain>
    </source>
</reference>
<sequence>AEVMKKAMMLYIVPPRGVKALVNRYWKIVLSTPNPASSNGRPVRIMMAEILSAEDIDLIISFETGTPGTGEWLRQWNTPYGVPQITGCIGVSVPGMIPYINSGQLSAMMPGLTVSAEYEVLTNNPGLAVAGVDAVSTSHLMVIMLVILGNITYFMTKEEGL</sequence>